<feature type="region of interest" description="Disordered" evidence="1">
    <location>
        <begin position="20"/>
        <end position="40"/>
    </location>
</feature>
<keyword evidence="3" id="KW-1185">Reference proteome</keyword>
<organism evidence="2 3">
    <name type="scientific">Frankliniella fusca</name>
    <dbReference type="NCBI Taxonomy" id="407009"/>
    <lineage>
        <taxon>Eukaryota</taxon>
        <taxon>Metazoa</taxon>
        <taxon>Ecdysozoa</taxon>
        <taxon>Arthropoda</taxon>
        <taxon>Hexapoda</taxon>
        <taxon>Insecta</taxon>
        <taxon>Pterygota</taxon>
        <taxon>Neoptera</taxon>
        <taxon>Paraneoptera</taxon>
        <taxon>Thysanoptera</taxon>
        <taxon>Terebrantia</taxon>
        <taxon>Thripoidea</taxon>
        <taxon>Thripidae</taxon>
        <taxon>Frankliniella</taxon>
    </lineage>
</organism>
<comment type="caution">
    <text evidence="2">The sequence shown here is derived from an EMBL/GenBank/DDBJ whole genome shotgun (WGS) entry which is preliminary data.</text>
</comment>
<gene>
    <name evidence="2" type="ORF">KUF71_006002</name>
</gene>
<proteinExistence type="predicted"/>
<name>A0AAE1LEJ9_9NEOP</name>
<accession>A0AAE1LEJ9</accession>
<dbReference type="AlphaFoldDB" id="A0AAE1LEJ9"/>
<dbReference type="EMBL" id="JAHWGI010000466">
    <property type="protein sequence ID" value="KAK3915859.1"/>
    <property type="molecule type" value="Genomic_DNA"/>
</dbReference>
<protein>
    <submittedName>
        <fullName evidence="2">Outer capsid protein VP5</fullName>
    </submittedName>
</protein>
<evidence type="ECO:0000313" key="2">
    <source>
        <dbReference type="EMBL" id="KAK3915859.1"/>
    </source>
</evidence>
<evidence type="ECO:0000313" key="3">
    <source>
        <dbReference type="Proteomes" id="UP001219518"/>
    </source>
</evidence>
<feature type="compositionally biased region" description="Low complexity" evidence="1">
    <location>
        <begin position="245"/>
        <end position="255"/>
    </location>
</feature>
<evidence type="ECO:0000256" key="1">
    <source>
        <dbReference type="SAM" id="MobiDB-lite"/>
    </source>
</evidence>
<feature type="compositionally biased region" description="Basic and acidic residues" evidence="1">
    <location>
        <begin position="28"/>
        <end position="40"/>
    </location>
</feature>
<reference evidence="2" key="2">
    <citation type="journal article" date="2023" name="BMC Genomics">
        <title>Pest status, molecular evolution, and epigenetic factors derived from the genome assembly of Frankliniella fusca, a thysanopteran phytovirus vector.</title>
        <authorList>
            <person name="Catto M.A."/>
            <person name="Labadie P.E."/>
            <person name="Jacobson A.L."/>
            <person name="Kennedy G.G."/>
            <person name="Srinivasan R."/>
            <person name="Hunt B.G."/>
        </authorList>
    </citation>
    <scope>NUCLEOTIDE SEQUENCE</scope>
    <source>
        <strain evidence="2">PL_HMW_Pooled</strain>
    </source>
</reference>
<feature type="compositionally biased region" description="Basic and acidic residues" evidence="1">
    <location>
        <begin position="221"/>
        <end position="241"/>
    </location>
</feature>
<sequence>MPVRISAAIITHHISISCHQAPWNGDRQGGRGEGRGRDQPLEVFDFPSAIPRSRGRLTKLEETRDSARNLASYRYNHVLRFVGIKYDTSPGDAKKEEEEELCVEKHSTVCGGVWLPRSNLVSASRAAAAPGPRAAHHRAHALLDDHAARTVTLADATMAAPEALNKQPFEAVGHLAGHLPAHLGFTSLAARPGGPAADKAAAFSPFSISSILSDHHHHHHHADEGGARRGDDGLPGERGDGLYRPGGARPGARPGLDVLDATAVWSRKTSLTF</sequence>
<dbReference type="Proteomes" id="UP001219518">
    <property type="component" value="Unassembled WGS sequence"/>
</dbReference>
<dbReference type="PROSITE" id="PS51257">
    <property type="entry name" value="PROKAR_LIPOPROTEIN"/>
    <property type="match status" value="1"/>
</dbReference>
<reference evidence="2" key="1">
    <citation type="submission" date="2021-07" db="EMBL/GenBank/DDBJ databases">
        <authorList>
            <person name="Catto M.A."/>
            <person name="Jacobson A."/>
            <person name="Kennedy G."/>
            <person name="Labadie P."/>
            <person name="Hunt B.G."/>
            <person name="Srinivasan R."/>
        </authorList>
    </citation>
    <scope>NUCLEOTIDE SEQUENCE</scope>
    <source>
        <strain evidence="2">PL_HMW_Pooled</strain>
        <tissue evidence="2">Head</tissue>
    </source>
</reference>
<feature type="region of interest" description="Disordered" evidence="1">
    <location>
        <begin position="214"/>
        <end position="255"/>
    </location>
</feature>